<protein>
    <submittedName>
        <fullName evidence="5">Helix-turn-helix domain-containing protein</fullName>
    </submittedName>
</protein>
<gene>
    <name evidence="5" type="ORF">TSACC_2292</name>
</gene>
<dbReference type="SUPFAM" id="SSF46689">
    <property type="entry name" value="Homeodomain-like"/>
    <property type="match status" value="2"/>
</dbReference>
<sequence>MEWDLQVGSWKNVTSCQATGHNLRLPDLSEKFHDLNMARIQENPIGPLEDWENLRTELVWAYQGEVTQYANCRYPAFPFAAWLLLKGSVTLSFSHHMEKYKAGRWIFPRAEEGWQEFSHDAEVLSIRFIAQWPTGDPLFDRSNTISVDAGRIPRFTQSSKRLVRVVRRQFPGITDLLRYAPGTPERHFEFHLEFSRWLLAYTRAMREIGLPPHVVGQLDDRVRAALDFMESNNLRRPPNERQLAQHVGVSVTHLNRLFSQDLGKTPIRYWEDKRIQAARYSIEESSKSLKSIAYDMGFASLSHFSSWVRRKLGKSPRALRALR</sequence>
<dbReference type="InterPro" id="IPR018062">
    <property type="entry name" value="HTH_AraC-typ_CS"/>
</dbReference>
<dbReference type="PANTHER" id="PTHR46796">
    <property type="entry name" value="HTH-TYPE TRANSCRIPTIONAL ACTIVATOR RHAS-RELATED"/>
    <property type="match status" value="1"/>
</dbReference>
<keyword evidence="2" id="KW-0238">DNA-binding</keyword>
<dbReference type="PROSITE" id="PS01124">
    <property type="entry name" value="HTH_ARAC_FAMILY_2"/>
    <property type="match status" value="1"/>
</dbReference>
<evidence type="ECO:0000256" key="3">
    <source>
        <dbReference type="ARBA" id="ARBA00023163"/>
    </source>
</evidence>
<organism evidence="5 6">
    <name type="scientific">Terrimicrobium sacchariphilum</name>
    <dbReference type="NCBI Taxonomy" id="690879"/>
    <lineage>
        <taxon>Bacteria</taxon>
        <taxon>Pseudomonadati</taxon>
        <taxon>Verrucomicrobiota</taxon>
        <taxon>Terrimicrobiia</taxon>
        <taxon>Terrimicrobiales</taxon>
        <taxon>Terrimicrobiaceae</taxon>
        <taxon>Terrimicrobium</taxon>
    </lineage>
</organism>
<dbReference type="STRING" id="690879.TSACC_2292"/>
<comment type="caution">
    <text evidence="5">The sequence shown here is derived from an EMBL/GenBank/DDBJ whole genome shotgun (WGS) entry which is preliminary data.</text>
</comment>
<dbReference type="GO" id="GO:0003700">
    <property type="term" value="F:DNA-binding transcription factor activity"/>
    <property type="evidence" value="ECO:0007669"/>
    <property type="project" value="InterPro"/>
</dbReference>
<proteinExistence type="predicted"/>
<evidence type="ECO:0000313" key="5">
    <source>
        <dbReference type="EMBL" id="GAT31898.1"/>
    </source>
</evidence>
<dbReference type="OrthoDB" id="200262at2"/>
<accession>A0A146G501</accession>
<dbReference type="InterPro" id="IPR009057">
    <property type="entry name" value="Homeodomain-like_sf"/>
</dbReference>
<reference evidence="6" key="1">
    <citation type="journal article" date="2017" name="Genome Announc.">
        <title>Draft Genome Sequence of Terrimicrobium sacchariphilum NM-5T, a Facultative Anaerobic Soil Bacterium of the Class Spartobacteria.</title>
        <authorList>
            <person name="Qiu Y.L."/>
            <person name="Tourlousse D.M."/>
            <person name="Matsuura N."/>
            <person name="Ohashi A."/>
            <person name="Sekiguchi Y."/>
        </authorList>
    </citation>
    <scope>NUCLEOTIDE SEQUENCE [LARGE SCALE GENOMIC DNA]</scope>
    <source>
        <strain evidence="6">NM-5</strain>
    </source>
</reference>
<name>A0A146G501_TERSA</name>
<dbReference type="PROSITE" id="PS00041">
    <property type="entry name" value="HTH_ARAC_FAMILY_1"/>
    <property type="match status" value="1"/>
</dbReference>
<dbReference type="Gene3D" id="1.10.10.60">
    <property type="entry name" value="Homeodomain-like"/>
    <property type="match status" value="1"/>
</dbReference>
<dbReference type="GO" id="GO:0043565">
    <property type="term" value="F:sequence-specific DNA binding"/>
    <property type="evidence" value="ECO:0007669"/>
    <property type="project" value="InterPro"/>
</dbReference>
<dbReference type="InParanoid" id="A0A146G501"/>
<dbReference type="SMART" id="SM00342">
    <property type="entry name" value="HTH_ARAC"/>
    <property type="match status" value="1"/>
</dbReference>
<keyword evidence="6" id="KW-1185">Reference proteome</keyword>
<dbReference type="InterPro" id="IPR018060">
    <property type="entry name" value="HTH_AraC"/>
</dbReference>
<keyword evidence="1" id="KW-0805">Transcription regulation</keyword>
<dbReference type="PANTHER" id="PTHR46796:SF13">
    <property type="entry name" value="HTH-TYPE TRANSCRIPTIONAL ACTIVATOR RHAS"/>
    <property type="match status" value="1"/>
</dbReference>
<evidence type="ECO:0000256" key="2">
    <source>
        <dbReference type="ARBA" id="ARBA00023125"/>
    </source>
</evidence>
<evidence type="ECO:0000259" key="4">
    <source>
        <dbReference type="PROSITE" id="PS01124"/>
    </source>
</evidence>
<dbReference type="Proteomes" id="UP000076023">
    <property type="component" value="Unassembled WGS sequence"/>
</dbReference>
<evidence type="ECO:0000256" key="1">
    <source>
        <dbReference type="ARBA" id="ARBA00023015"/>
    </source>
</evidence>
<dbReference type="Pfam" id="PF12833">
    <property type="entry name" value="HTH_18"/>
    <property type="match status" value="1"/>
</dbReference>
<feature type="domain" description="HTH araC/xylS-type" evidence="4">
    <location>
        <begin position="223"/>
        <end position="322"/>
    </location>
</feature>
<dbReference type="AlphaFoldDB" id="A0A146G501"/>
<keyword evidence="3" id="KW-0804">Transcription</keyword>
<dbReference type="InterPro" id="IPR050204">
    <property type="entry name" value="AraC_XylS_family_regulators"/>
</dbReference>
<dbReference type="EMBL" id="BDCO01000002">
    <property type="protein sequence ID" value="GAT31898.1"/>
    <property type="molecule type" value="Genomic_DNA"/>
</dbReference>
<evidence type="ECO:0000313" key="6">
    <source>
        <dbReference type="Proteomes" id="UP000076023"/>
    </source>
</evidence>